<dbReference type="Gene3D" id="3.20.20.370">
    <property type="entry name" value="Glycoside hydrolase/deacetylase"/>
    <property type="match status" value="1"/>
</dbReference>
<evidence type="ECO:0000313" key="4">
    <source>
        <dbReference type="Proteomes" id="UP001163336"/>
    </source>
</evidence>
<dbReference type="InterPro" id="IPR002509">
    <property type="entry name" value="NODB_dom"/>
</dbReference>
<dbReference type="EMBL" id="AP026966">
    <property type="protein sequence ID" value="BDT56933.1"/>
    <property type="molecule type" value="Genomic_DNA"/>
</dbReference>
<evidence type="ECO:0000313" key="3">
    <source>
        <dbReference type="EMBL" id="BDT56933.1"/>
    </source>
</evidence>
<protein>
    <submittedName>
        <fullName evidence="3">Chitooligosaccharide deacetylase</fullName>
    </submittedName>
</protein>
<dbReference type="Proteomes" id="UP001163336">
    <property type="component" value="Chromosome"/>
</dbReference>
<keyword evidence="1" id="KW-0732">Signal</keyword>
<evidence type="ECO:0000259" key="2">
    <source>
        <dbReference type="PROSITE" id="PS51677"/>
    </source>
</evidence>
<organism evidence="3 4">
    <name type="scientific">Massilia varians</name>
    <dbReference type="NCBI Taxonomy" id="457921"/>
    <lineage>
        <taxon>Bacteria</taxon>
        <taxon>Pseudomonadati</taxon>
        <taxon>Pseudomonadota</taxon>
        <taxon>Betaproteobacteria</taxon>
        <taxon>Burkholderiales</taxon>
        <taxon>Oxalobacteraceae</taxon>
        <taxon>Telluria group</taxon>
        <taxon>Massilia</taxon>
    </lineage>
</organism>
<dbReference type="InterPro" id="IPR011330">
    <property type="entry name" value="Glyco_hydro/deAcase_b/a-brl"/>
</dbReference>
<feature type="domain" description="NodB homology" evidence="2">
    <location>
        <begin position="62"/>
        <end position="301"/>
    </location>
</feature>
<feature type="signal peptide" evidence="1">
    <location>
        <begin position="1"/>
        <end position="47"/>
    </location>
</feature>
<gene>
    <name evidence="3" type="ORF">MasN3_04270</name>
</gene>
<dbReference type="Pfam" id="PF01522">
    <property type="entry name" value="Polysacc_deac_1"/>
    <property type="match status" value="1"/>
</dbReference>
<accession>A0ABN6T6P2</accession>
<dbReference type="SUPFAM" id="SSF88713">
    <property type="entry name" value="Glycoside hydrolase/deacetylase"/>
    <property type="match status" value="1"/>
</dbReference>
<feature type="chain" id="PRO_5046459573" evidence="1">
    <location>
        <begin position="48"/>
        <end position="301"/>
    </location>
</feature>
<sequence>MERSDYAPEATGSAGRTGLLKQRKRRRCLLVCALVAGLHAGMPAAGAADIHPGFAWPHGARAAVSLAYDDALDSQLDHALPALDRLGLKGSFYLTLSNPAVARRMEGWRAAARAGHELGNHSLFHQCARSKPGRDWVEPHRDLDTVSVEQMRDQVLLANTMLAAIDGRRERTFTLPCGDTQAGGRDYLPAVRAAFVAIKVTGGSGVIDAMRSLDPLAVPVATPSGSSGAELIAIVKEAIGRGTMVNFTFHGIGGDYLGVSAQAHEELLRFLAEHRRLVWTDTFINIMQHVRQQQARPPAAP</sequence>
<dbReference type="CDD" id="cd10967">
    <property type="entry name" value="CE4_GLA_like_6s"/>
    <property type="match status" value="1"/>
</dbReference>
<name>A0ABN6T6P2_9BURK</name>
<dbReference type="RefSeq" id="WP_281911896.1">
    <property type="nucleotide sequence ID" value="NZ_AP026966.1"/>
</dbReference>
<reference evidence="3" key="1">
    <citation type="submission" date="2022-11" db="EMBL/GenBank/DDBJ databases">
        <title>Isolation and characterization of PLA-degrading bacterium Massilia sp. from Antarctic soil.</title>
        <authorList>
            <person name="Sato K."/>
            <person name="Gomez-Fuentes C."/>
            <person name="Ahmad S.A."/>
            <person name="Zulkharnain A."/>
        </authorList>
    </citation>
    <scope>NUCLEOTIDE SEQUENCE</scope>
    <source>
        <strain evidence="3">N-3</strain>
    </source>
</reference>
<evidence type="ECO:0000256" key="1">
    <source>
        <dbReference type="SAM" id="SignalP"/>
    </source>
</evidence>
<proteinExistence type="predicted"/>
<dbReference type="PROSITE" id="PS51677">
    <property type="entry name" value="NODB"/>
    <property type="match status" value="1"/>
</dbReference>
<keyword evidence="4" id="KW-1185">Reference proteome</keyword>